<evidence type="ECO:0000313" key="2">
    <source>
        <dbReference type="Proteomes" id="UP000177187"/>
    </source>
</evidence>
<accession>A0A1F5FJ77</accession>
<comment type="caution">
    <text evidence="1">The sequence shown here is derived from an EMBL/GenBank/DDBJ whole genome shotgun (WGS) entry which is preliminary data.</text>
</comment>
<name>A0A1F5FJ77_9BACT</name>
<proteinExistence type="predicted"/>
<gene>
    <name evidence="1" type="ORF">A2Y64_01125</name>
</gene>
<dbReference type="SUPFAM" id="SSF55681">
    <property type="entry name" value="Class II aaRS and biotin synthetases"/>
    <property type="match status" value="1"/>
</dbReference>
<dbReference type="EMBL" id="MFAF01000003">
    <property type="protein sequence ID" value="OGD79695.1"/>
    <property type="molecule type" value="Genomic_DNA"/>
</dbReference>
<protein>
    <recommendedName>
        <fullName evidence="3">DUF366 domain-containing protein</fullName>
    </recommendedName>
</protein>
<organism evidence="1 2">
    <name type="scientific">Candidatus Coatesbacteria bacterium RBG_13_66_14</name>
    <dbReference type="NCBI Taxonomy" id="1817816"/>
    <lineage>
        <taxon>Bacteria</taxon>
        <taxon>Candidatus Coatesiibacteriota</taxon>
    </lineage>
</organism>
<dbReference type="Proteomes" id="UP000177187">
    <property type="component" value="Unassembled WGS sequence"/>
</dbReference>
<dbReference type="InterPro" id="IPR007162">
    <property type="entry name" value="DUF366"/>
</dbReference>
<dbReference type="STRING" id="1817816.A2Y64_01125"/>
<evidence type="ECO:0000313" key="1">
    <source>
        <dbReference type="EMBL" id="OGD79695.1"/>
    </source>
</evidence>
<reference evidence="1 2" key="1">
    <citation type="journal article" date="2016" name="Nat. Commun.">
        <title>Thousands of microbial genomes shed light on interconnected biogeochemical processes in an aquifer system.</title>
        <authorList>
            <person name="Anantharaman K."/>
            <person name="Brown C.T."/>
            <person name="Hug L.A."/>
            <person name="Sharon I."/>
            <person name="Castelle C.J."/>
            <person name="Probst A.J."/>
            <person name="Thomas B.C."/>
            <person name="Singh A."/>
            <person name="Wilkins M.J."/>
            <person name="Karaoz U."/>
            <person name="Brodie E.L."/>
            <person name="Williams K.H."/>
            <person name="Hubbard S.S."/>
            <person name="Banfield J.F."/>
        </authorList>
    </citation>
    <scope>NUCLEOTIDE SEQUENCE [LARGE SCALE GENOMIC DNA]</scope>
</reference>
<sequence>MLQTRFLPTELTYDGTQLATHWPRRTAGVTGDCVVAFLGPAEVPTENLVDLEDRRTGERITAKRMLHLVGVWFGRTLAETVLRQRLYVFLAAERLRLRGVGVVVEGDDLYTPDRRKLSVSIATKSPLAGLVHLGLNDDPTGAPVLAVGLAELGVGAADFARELLDVFEEAERDLAFAAAKVRAVE</sequence>
<dbReference type="Pfam" id="PF04017">
    <property type="entry name" value="DUF366"/>
    <property type="match status" value="1"/>
</dbReference>
<dbReference type="InterPro" id="IPR045864">
    <property type="entry name" value="aa-tRNA-synth_II/BPL/LPL"/>
</dbReference>
<dbReference type="Gene3D" id="3.30.930.10">
    <property type="entry name" value="Bira Bifunctional Protein, Domain 2"/>
    <property type="match status" value="1"/>
</dbReference>
<dbReference type="AlphaFoldDB" id="A0A1F5FJ77"/>
<evidence type="ECO:0008006" key="3">
    <source>
        <dbReference type="Google" id="ProtNLM"/>
    </source>
</evidence>